<dbReference type="OMA" id="GNTNMQQ"/>
<feature type="DNA-binding region" description="Homeobox" evidence="6">
    <location>
        <begin position="73"/>
        <end position="132"/>
    </location>
</feature>
<gene>
    <name evidence="11" type="ORF">HERILL_LOCUS1843</name>
</gene>
<dbReference type="CDD" id="cd00086">
    <property type="entry name" value="homeodomain"/>
    <property type="match status" value="1"/>
</dbReference>
<dbReference type="FunFam" id="1.10.10.60:FF:000400">
    <property type="entry name" value="Orthopedia, isoform H"/>
    <property type="match status" value="1"/>
</dbReference>
<dbReference type="InterPro" id="IPR000047">
    <property type="entry name" value="HTH_motif"/>
</dbReference>
<organism evidence="11 12">
    <name type="scientific">Hermetia illucens</name>
    <name type="common">Black soldier fly</name>
    <dbReference type="NCBI Taxonomy" id="343691"/>
    <lineage>
        <taxon>Eukaryota</taxon>
        <taxon>Metazoa</taxon>
        <taxon>Ecdysozoa</taxon>
        <taxon>Arthropoda</taxon>
        <taxon>Hexapoda</taxon>
        <taxon>Insecta</taxon>
        <taxon>Pterygota</taxon>
        <taxon>Neoptera</taxon>
        <taxon>Endopterygota</taxon>
        <taxon>Diptera</taxon>
        <taxon>Brachycera</taxon>
        <taxon>Stratiomyomorpha</taxon>
        <taxon>Stratiomyidae</taxon>
        <taxon>Hermetiinae</taxon>
        <taxon>Hermetia</taxon>
    </lineage>
</organism>
<dbReference type="PROSITE" id="PS00027">
    <property type="entry name" value="HOMEOBOX_1"/>
    <property type="match status" value="1"/>
</dbReference>
<dbReference type="Gene3D" id="1.10.10.60">
    <property type="entry name" value="Homeodomain-like"/>
    <property type="match status" value="1"/>
</dbReference>
<dbReference type="PANTHER" id="PTHR46770:SF1">
    <property type="entry name" value="HOMEOBOX PROTEIN ORTHOPEDIA"/>
    <property type="match status" value="1"/>
</dbReference>
<feature type="domain" description="Homeobox" evidence="9">
    <location>
        <begin position="71"/>
        <end position="131"/>
    </location>
</feature>
<feature type="region of interest" description="Disordered" evidence="8">
    <location>
        <begin position="27"/>
        <end position="79"/>
    </location>
</feature>
<evidence type="ECO:0000256" key="1">
    <source>
        <dbReference type="ARBA" id="ARBA00004123"/>
    </source>
</evidence>
<comment type="subcellular location">
    <subcellularLocation>
        <location evidence="1 6 7">Nucleus</location>
    </subcellularLocation>
</comment>
<feature type="compositionally biased region" description="Low complexity" evidence="8">
    <location>
        <begin position="239"/>
        <end position="295"/>
    </location>
</feature>
<reference evidence="11 12" key="1">
    <citation type="submission" date="2020-11" db="EMBL/GenBank/DDBJ databases">
        <authorList>
            <person name="Wallbank WR R."/>
            <person name="Pardo Diaz C."/>
            <person name="Kozak K."/>
            <person name="Martin S."/>
            <person name="Jiggins C."/>
            <person name="Moest M."/>
            <person name="Warren A I."/>
            <person name="Generalovic N T."/>
            <person name="Byers J.R.P. K."/>
            <person name="Montejo-Kovacevich G."/>
            <person name="Yen C E."/>
        </authorList>
    </citation>
    <scope>NUCLEOTIDE SEQUENCE [LARGE SCALE GENOMIC DNA]</scope>
</reference>
<dbReference type="PROSITE" id="PS50803">
    <property type="entry name" value="OAR"/>
    <property type="match status" value="1"/>
</dbReference>
<dbReference type="InterPro" id="IPR009057">
    <property type="entry name" value="Homeodomain-like_sf"/>
</dbReference>
<evidence type="ECO:0000259" key="9">
    <source>
        <dbReference type="PROSITE" id="PS50071"/>
    </source>
</evidence>
<evidence type="ECO:0000313" key="12">
    <source>
        <dbReference type="Proteomes" id="UP000594454"/>
    </source>
</evidence>
<dbReference type="PANTHER" id="PTHR46770">
    <property type="entry name" value="HOMEOBOX PROTEIN ORTHOPEDIA"/>
    <property type="match status" value="1"/>
</dbReference>
<evidence type="ECO:0008006" key="13">
    <source>
        <dbReference type="Google" id="ProtNLM"/>
    </source>
</evidence>
<dbReference type="InterPro" id="IPR001356">
    <property type="entry name" value="HD"/>
</dbReference>
<dbReference type="InterPro" id="IPR051895">
    <property type="entry name" value="OTP_Homeobox"/>
</dbReference>
<dbReference type="EMBL" id="LR899009">
    <property type="protein sequence ID" value="CAD7078585.1"/>
    <property type="molecule type" value="Genomic_DNA"/>
</dbReference>
<evidence type="ECO:0000256" key="4">
    <source>
        <dbReference type="ARBA" id="ARBA00023155"/>
    </source>
</evidence>
<feature type="domain" description="OAR" evidence="10">
    <location>
        <begin position="321"/>
        <end position="334"/>
    </location>
</feature>
<evidence type="ECO:0000313" key="11">
    <source>
        <dbReference type="EMBL" id="CAD7078585.1"/>
    </source>
</evidence>
<evidence type="ECO:0000256" key="6">
    <source>
        <dbReference type="PROSITE-ProRule" id="PRU00108"/>
    </source>
</evidence>
<dbReference type="GO" id="GO:0030182">
    <property type="term" value="P:neuron differentiation"/>
    <property type="evidence" value="ECO:0007669"/>
    <property type="project" value="TreeGrafter"/>
</dbReference>
<evidence type="ECO:0000256" key="5">
    <source>
        <dbReference type="ARBA" id="ARBA00023242"/>
    </source>
</evidence>
<name>A0A7R8YNL3_HERIL</name>
<keyword evidence="5 6" id="KW-0539">Nucleus</keyword>
<feature type="region of interest" description="Disordered" evidence="8">
    <location>
        <begin position="239"/>
        <end position="299"/>
    </location>
</feature>
<dbReference type="SUPFAM" id="SSF46689">
    <property type="entry name" value="Homeodomain-like"/>
    <property type="match status" value="1"/>
</dbReference>
<dbReference type="PRINTS" id="PR00031">
    <property type="entry name" value="HTHREPRESSR"/>
</dbReference>
<dbReference type="InterPro" id="IPR003654">
    <property type="entry name" value="OAR_dom"/>
</dbReference>
<keyword evidence="4 6" id="KW-0371">Homeobox</keyword>
<feature type="compositionally biased region" description="Polar residues" evidence="8">
    <location>
        <begin position="27"/>
        <end position="46"/>
    </location>
</feature>
<dbReference type="InterPro" id="IPR017970">
    <property type="entry name" value="Homeobox_CS"/>
</dbReference>
<evidence type="ECO:0000259" key="10">
    <source>
        <dbReference type="PROSITE" id="PS50803"/>
    </source>
</evidence>
<dbReference type="InParanoid" id="A0A7R8YNL3"/>
<dbReference type="Proteomes" id="UP000594454">
    <property type="component" value="Chromosome 1"/>
</dbReference>
<evidence type="ECO:0000256" key="2">
    <source>
        <dbReference type="ARBA" id="ARBA00006503"/>
    </source>
</evidence>
<dbReference type="GO" id="GO:0005634">
    <property type="term" value="C:nucleus"/>
    <property type="evidence" value="ECO:0007669"/>
    <property type="project" value="UniProtKB-SubCell"/>
</dbReference>
<dbReference type="PROSITE" id="PS50071">
    <property type="entry name" value="HOMEOBOX_2"/>
    <property type="match status" value="1"/>
</dbReference>
<dbReference type="AlphaFoldDB" id="A0A7R8YNL3"/>
<evidence type="ECO:0000256" key="8">
    <source>
        <dbReference type="SAM" id="MobiDB-lite"/>
    </source>
</evidence>
<proteinExistence type="inferred from homology"/>
<protein>
    <recommendedName>
        <fullName evidence="13">Orthopedia</fullName>
    </recommendedName>
</protein>
<comment type="similarity">
    <text evidence="2">Belongs to the paired homeobox family. Bicoid subfamily.</text>
</comment>
<dbReference type="SMART" id="SM00389">
    <property type="entry name" value="HOX"/>
    <property type="match status" value="1"/>
</dbReference>
<sequence length="354" mass="38652">MLNNLSSSVLGGSKDCDLPKSALTSLHGNNFGQVPTTPTPDTNGSSGRLHVSSGLCEPHSMQQDQNSEKSGKQKRHRTRFTPAQLNELERCFTKTHYPDIFMREEIAMRIGLTESRVQVWFQNRRAKWKKRKKTTNVFRTPGALLPSHGLPPFGTNITNITMGESLCGSSMFGGDRWGVNPMTAGFGQLNQSSTLSSTLNSGLNSSINISSAMGAGSYQHYGLNALGDTMMYQHSVSGVGCTGSSPTTTTPPNINSCSSVTPPISNNQQNPSQNDVNSEQMNSQQPQQQQGQHQEQNNHHATNCQALQSGHDGEDDVWRGHSIAALRRRASELNASSIPSYLHAHSYEHHNSVY</sequence>
<keyword evidence="3 6" id="KW-0238">DNA-binding</keyword>
<dbReference type="Pfam" id="PF00046">
    <property type="entry name" value="Homeodomain"/>
    <property type="match status" value="1"/>
</dbReference>
<accession>A0A7R8YNL3</accession>
<keyword evidence="12" id="KW-1185">Reference proteome</keyword>
<evidence type="ECO:0000256" key="7">
    <source>
        <dbReference type="RuleBase" id="RU000682"/>
    </source>
</evidence>
<evidence type="ECO:0000256" key="3">
    <source>
        <dbReference type="ARBA" id="ARBA00023125"/>
    </source>
</evidence>
<dbReference type="GO" id="GO:0003677">
    <property type="term" value="F:DNA binding"/>
    <property type="evidence" value="ECO:0007669"/>
    <property type="project" value="UniProtKB-UniRule"/>
</dbReference>
<dbReference type="GO" id="GO:0000981">
    <property type="term" value="F:DNA-binding transcription factor activity, RNA polymerase II-specific"/>
    <property type="evidence" value="ECO:0007669"/>
    <property type="project" value="InterPro"/>
</dbReference>
<dbReference type="OrthoDB" id="6159439at2759"/>